<comment type="caution">
    <text evidence="3">The sequence shown here is derived from an EMBL/GenBank/DDBJ whole genome shotgun (WGS) entry which is preliminary data.</text>
</comment>
<dbReference type="GO" id="GO:0004751">
    <property type="term" value="F:ribose-5-phosphate isomerase activity"/>
    <property type="evidence" value="ECO:0007669"/>
    <property type="project" value="UniProtKB-EC"/>
</dbReference>
<comment type="caution">
    <text evidence="2">Lacks conserved residue(s) required for the propagation of feature annotation.</text>
</comment>
<feature type="active site" description="Proton acceptor" evidence="2">
    <location>
        <position position="106"/>
    </location>
</feature>
<keyword evidence="1 2" id="KW-0413">Isomerase</keyword>
<dbReference type="RefSeq" id="WP_379560297.1">
    <property type="nucleotide sequence ID" value="NZ_CP085256.1"/>
</dbReference>
<dbReference type="EC" id="5.3.1.6" evidence="2"/>
<dbReference type="HAMAP" id="MF_00170">
    <property type="entry name" value="Rib_5P_isom_A"/>
    <property type="match status" value="1"/>
</dbReference>
<dbReference type="Gene3D" id="3.30.70.260">
    <property type="match status" value="1"/>
</dbReference>
<dbReference type="PANTHER" id="PTHR43748">
    <property type="entry name" value="RIBOSE-5-PHOSPHATE ISOMERASE 3, CHLOROPLASTIC-RELATED"/>
    <property type="match status" value="1"/>
</dbReference>
<gene>
    <name evidence="2 3" type="primary">rpiA</name>
    <name evidence="3" type="ORF">ACFSUN_02405</name>
</gene>
<reference evidence="4" key="1">
    <citation type="journal article" date="2019" name="Int. J. Syst. Evol. Microbiol.">
        <title>The Global Catalogue of Microorganisms (GCM) 10K type strain sequencing project: providing services to taxonomists for standard genome sequencing and annotation.</title>
        <authorList>
            <consortium name="The Broad Institute Genomics Platform"/>
            <consortium name="The Broad Institute Genome Sequencing Center for Infectious Disease"/>
            <person name="Wu L."/>
            <person name="Ma J."/>
        </authorList>
    </citation>
    <scope>NUCLEOTIDE SEQUENCE [LARGE SCALE GENOMIC DNA]</scope>
    <source>
        <strain evidence="4">TISTR 1858</strain>
    </source>
</reference>
<feature type="binding site" evidence="2">
    <location>
        <begin position="97"/>
        <end position="100"/>
    </location>
    <ligand>
        <name>substrate</name>
    </ligand>
</feature>
<dbReference type="InterPro" id="IPR004788">
    <property type="entry name" value="Ribose5P_isomerase_type_A"/>
</dbReference>
<accession>A0ABW5PWB7</accession>
<comment type="subunit">
    <text evidence="2">Homodimer.</text>
</comment>
<evidence type="ECO:0000313" key="3">
    <source>
        <dbReference type="EMBL" id="MFD2627642.1"/>
    </source>
</evidence>
<evidence type="ECO:0000256" key="1">
    <source>
        <dbReference type="ARBA" id="ARBA00023235"/>
    </source>
</evidence>
<dbReference type="Pfam" id="PF06026">
    <property type="entry name" value="Rib_5-P_isom_A"/>
    <property type="match status" value="1"/>
</dbReference>
<dbReference type="Gene3D" id="3.40.50.1360">
    <property type="match status" value="1"/>
</dbReference>
<organism evidence="3 4">
    <name type="scientific">Oceanobacillus kapialis</name>
    <dbReference type="NCBI Taxonomy" id="481353"/>
    <lineage>
        <taxon>Bacteria</taxon>
        <taxon>Bacillati</taxon>
        <taxon>Bacillota</taxon>
        <taxon>Bacilli</taxon>
        <taxon>Bacillales</taxon>
        <taxon>Bacillaceae</taxon>
        <taxon>Oceanobacillus</taxon>
    </lineage>
</organism>
<keyword evidence="4" id="KW-1185">Reference proteome</keyword>
<protein>
    <recommendedName>
        <fullName evidence="2">Ribose-5-phosphate isomerase A</fullName>
        <ecNumber evidence="2">5.3.1.6</ecNumber>
    </recommendedName>
    <alternativeName>
        <fullName evidence="2">Phosphoriboisomerase A</fullName>
        <shortName evidence="2">PRI</shortName>
    </alternativeName>
</protein>
<dbReference type="SUPFAM" id="SSF100950">
    <property type="entry name" value="NagB/RpiA/CoA transferase-like"/>
    <property type="match status" value="1"/>
</dbReference>
<sequence>MKTSELKKKIAGEKAVDSIENGMTIGLGSGSTVYWMLRKLKEKVDSGLNIKGIPTSKRTEGWAKEFGIPLTDFSETTKIDLAIDGANEIDTNLNLLKGGGGSLVREKIVNHLANRLIIIADDGKLCNQLGKHHLPVEVVPFGWKATARSLEQLGCSTTMRLQDEQVFISDNGNYIIDCHFGLIENPNKLHEQLKLLVGVIETGLFCNMTDLAIIGHEEKVELLR</sequence>
<dbReference type="SUPFAM" id="SSF75445">
    <property type="entry name" value="D-ribose-5-phosphate isomerase (RpiA), lid domain"/>
    <property type="match status" value="1"/>
</dbReference>
<dbReference type="PANTHER" id="PTHR43748:SF3">
    <property type="entry name" value="RIBOSE-5-PHOSPHATE ISOMERASE 3, CHLOROPLASTIC-RELATED"/>
    <property type="match status" value="1"/>
</dbReference>
<dbReference type="NCBIfam" id="NF001924">
    <property type="entry name" value="PRK00702.1"/>
    <property type="match status" value="1"/>
</dbReference>
<dbReference type="EMBL" id="JBHUMX010000004">
    <property type="protein sequence ID" value="MFD2627642.1"/>
    <property type="molecule type" value="Genomic_DNA"/>
</dbReference>
<dbReference type="NCBIfam" id="TIGR00021">
    <property type="entry name" value="rpiA"/>
    <property type="match status" value="1"/>
</dbReference>
<comment type="similarity">
    <text evidence="2">Belongs to the ribose 5-phosphate isomerase family.</text>
</comment>
<comment type="pathway">
    <text evidence="2">Carbohydrate degradation; pentose phosphate pathway; D-ribose 5-phosphate from D-ribulose 5-phosphate (non-oxidative stage): step 1/1.</text>
</comment>
<comment type="function">
    <text evidence="2">Catalyzes the reversible conversion of ribose-5-phosphate to ribulose 5-phosphate.</text>
</comment>
<dbReference type="CDD" id="cd01398">
    <property type="entry name" value="RPI_A"/>
    <property type="match status" value="1"/>
</dbReference>
<name>A0ABW5PWB7_9BACI</name>
<dbReference type="InterPro" id="IPR037171">
    <property type="entry name" value="NagB/RpiA_transferase-like"/>
</dbReference>
<proteinExistence type="inferred from homology"/>
<dbReference type="Proteomes" id="UP001597451">
    <property type="component" value="Unassembled WGS sequence"/>
</dbReference>
<dbReference type="InterPro" id="IPR050262">
    <property type="entry name" value="Ribose-5P_isomerase"/>
</dbReference>
<comment type="catalytic activity">
    <reaction evidence="2">
        <text>aldehydo-D-ribose 5-phosphate = D-ribulose 5-phosphate</text>
        <dbReference type="Rhea" id="RHEA:14657"/>
        <dbReference type="ChEBI" id="CHEBI:58121"/>
        <dbReference type="ChEBI" id="CHEBI:58273"/>
        <dbReference type="EC" id="5.3.1.6"/>
    </reaction>
</comment>
<feature type="binding site" evidence="2">
    <location>
        <position position="124"/>
    </location>
    <ligand>
        <name>substrate</name>
    </ligand>
</feature>
<feature type="binding site" evidence="2">
    <location>
        <begin position="29"/>
        <end position="32"/>
    </location>
    <ligand>
        <name>substrate</name>
    </ligand>
</feature>
<dbReference type="InterPro" id="IPR020672">
    <property type="entry name" value="Ribose5P_isomerase_typA_subgr"/>
</dbReference>
<evidence type="ECO:0000313" key="4">
    <source>
        <dbReference type="Proteomes" id="UP001597451"/>
    </source>
</evidence>
<evidence type="ECO:0000256" key="2">
    <source>
        <dbReference type="HAMAP-Rule" id="MF_00170"/>
    </source>
</evidence>